<accession>A0A0A1VPD4</accession>
<dbReference type="InterPro" id="IPR019734">
    <property type="entry name" value="TPR_rpt"/>
</dbReference>
<feature type="transmembrane region" description="Helical" evidence="2">
    <location>
        <begin position="6"/>
        <end position="29"/>
    </location>
</feature>
<dbReference type="Gene3D" id="1.25.40.10">
    <property type="entry name" value="Tetratricopeptide repeat domain"/>
    <property type="match status" value="1"/>
</dbReference>
<sequence>MLVFLGYAIGFVLAFFLAISLKAVFLGFPPNKDNNYWSRQLEILTGFGGGIVIIYILFFLKNWLALDENFITYFSITTFVLIFLVFYGRIEERKKGRELEYKARKLQAEDTGNPFEKGKLSEALKFYQEANKLINDPQLRCLEKNLEQELEKRKKFLDFFKQGKELGNRGYFKKALDVLESAQALYSHHRIGLEIQKCQLQVEPENICQVRLKKAQELARQGELKQSRELINQALADFQRLDVKNLLTKVEQITIGFNYFEQGVAAEKNGDLNKAIDNYRKALLMTPELIDINRRLGMTNIKAGNYREGIEQLEGIEDRESIYLRGYGYARLKEWRKARREWKKIDRPEIKEQIELLTRYSQREKLTLQQEIQELIQEENLELARSKSEVFLEKFGDDPQVSQNLSNHIVSRIAHQLWMSQDREKILINAEREWERKRNLESLHNLAIALYYRSVENPATLEKLIPVWLSATANLNLNTSIRNMVWKVIDDGDIRDLEAQLTRILEDLIDRTKEDLNYYLQLRDLYRRDTVALGLLRDNPVEGIHIEGLTILPGLYRTHPDRNTVKLPDQFWATLYTRWGESVAACLQGDRVRGVALKPLTCQSTLEQIANTFVSFHQGCHYLQQKQWQKAENPLKEAKPALKNHPEWIEEIDRLYLELQEEIEGFENLLRMNRNWYELVQTTNSKMYYVRDKALEIVRRLDEQKIDDSKALSELEKLKQIDYNNAILNELIEEIIFRKDVREVGRLMDRNQFSEAIKKAKRSRSQKLRHLTAQFCLNLLRENYQKLPPELLIELVRSAYELCPNDPEFREVYKLFHII</sequence>
<keyword evidence="1" id="KW-0802">TPR repeat</keyword>
<organism evidence="3 4">
    <name type="scientific">Microcystis aeruginosa NIES-44</name>
    <dbReference type="NCBI Taxonomy" id="449439"/>
    <lineage>
        <taxon>Bacteria</taxon>
        <taxon>Bacillati</taxon>
        <taxon>Cyanobacteriota</taxon>
        <taxon>Cyanophyceae</taxon>
        <taxon>Oscillatoriophycideae</taxon>
        <taxon>Chroococcales</taxon>
        <taxon>Microcystaceae</taxon>
        <taxon>Microcystis</taxon>
    </lineage>
</organism>
<evidence type="ECO:0000313" key="4">
    <source>
        <dbReference type="Proteomes" id="UP000030321"/>
    </source>
</evidence>
<feature type="transmembrane region" description="Helical" evidence="2">
    <location>
        <begin position="70"/>
        <end position="87"/>
    </location>
</feature>
<keyword evidence="2" id="KW-1133">Transmembrane helix</keyword>
<reference evidence="4" key="1">
    <citation type="journal article" date="2015" name="Genome">
        <title>Whole Genome Sequence of the Non-Microcystin-Producing Microcystis aeruginosa Strain NIES-44.</title>
        <authorList>
            <person name="Okano K."/>
            <person name="Miyata N."/>
            <person name="Ozaki Y."/>
        </authorList>
    </citation>
    <scope>NUCLEOTIDE SEQUENCE [LARGE SCALE GENOMIC DNA]</scope>
    <source>
        <strain evidence="4">NIES-44</strain>
    </source>
</reference>
<evidence type="ECO:0000313" key="3">
    <source>
        <dbReference type="EMBL" id="GAL91156.1"/>
    </source>
</evidence>
<evidence type="ECO:0000256" key="2">
    <source>
        <dbReference type="SAM" id="Phobius"/>
    </source>
</evidence>
<evidence type="ECO:0000256" key="1">
    <source>
        <dbReference type="PROSITE-ProRule" id="PRU00339"/>
    </source>
</evidence>
<dbReference type="SMART" id="SM00028">
    <property type="entry name" value="TPR"/>
    <property type="match status" value="4"/>
</dbReference>
<dbReference type="InterPro" id="IPR011990">
    <property type="entry name" value="TPR-like_helical_dom_sf"/>
</dbReference>
<protein>
    <submittedName>
        <fullName evidence="3">Uncharacterized protein</fullName>
    </submittedName>
</protein>
<dbReference type="RefSeq" id="WP_045356014.1">
    <property type="nucleotide sequence ID" value="NZ_BBPA01000002.1"/>
</dbReference>
<dbReference type="AlphaFoldDB" id="A0A0A1VPD4"/>
<proteinExistence type="predicted"/>
<dbReference type="PROSITE" id="PS50005">
    <property type="entry name" value="TPR"/>
    <property type="match status" value="1"/>
</dbReference>
<name>A0A0A1VPD4_MICAE</name>
<feature type="repeat" description="TPR" evidence="1">
    <location>
        <begin position="256"/>
        <end position="289"/>
    </location>
</feature>
<feature type="transmembrane region" description="Helical" evidence="2">
    <location>
        <begin position="41"/>
        <end position="64"/>
    </location>
</feature>
<gene>
    <name evidence="3" type="ORF">N44_00525</name>
</gene>
<dbReference type="SUPFAM" id="SSF48452">
    <property type="entry name" value="TPR-like"/>
    <property type="match status" value="2"/>
</dbReference>
<keyword evidence="2" id="KW-0472">Membrane</keyword>
<comment type="caution">
    <text evidence="3">The sequence shown here is derived from an EMBL/GenBank/DDBJ whole genome shotgun (WGS) entry which is preliminary data.</text>
</comment>
<keyword evidence="2" id="KW-0812">Transmembrane</keyword>
<dbReference type="Proteomes" id="UP000030321">
    <property type="component" value="Unassembled WGS sequence"/>
</dbReference>
<dbReference type="EMBL" id="BBPA01000002">
    <property type="protein sequence ID" value="GAL91156.1"/>
    <property type="molecule type" value="Genomic_DNA"/>
</dbReference>